<dbReference type="Gramene" id="TVT99224">
    <property type="protein sequence ID" value="TVT99224"/>
    <property type="gene ID" value="EJB05_55400"/>
</dbReference>
<accession>A0A5J9SJQ3</accession>
<evidence type="ECO:0000313" key="3">
    <source>
        <dbReference type="Proteomes" id="UP000324897"/>
    </source>
</evidence>
<comment type="caution">
    <text evidence="2">The sequence shown here is derived from an EMBL/GenBank/DDBJ whole genome shotgun (WGS) entry which is preliminary data.</text>
</comment>
<keyword evidence="1" id="KW-0732">Signal</keyword>
<feature type="signal peptide" evidence="1">
    <location>
        <begin position="1"/>
        <end position="25"/>
    </location>
</feature>
<evidence type="ECO:0000313" key="2">
    <source>
        <dbReference type="EMBL" id="TVT99224.1"/>
    </source>
</evidence>
<organism evidence="2 3">
    <name type="scientific">Eragrostis curvula</name>
    <name type="common">weeping love grass</name>
    <dbReference type="NCBI Taxonomy" id="38414"/>
    <lineage>
        <taxon>Eukaryota</taxon>
        <taxon>Viridiplantae</taxon>
        <taxon>Streptophyta</taxon>
        <taxon>Embryophyta</taxon>
        <taxon>Tracheophyta</taxon>
        <taxon>Spermatophyta</taxon>
        <taxon>Magnoliopsida</taxon>
        <taxon>Liliopsida</taxon>
        <taxon>Poales</taxon>
        <taxon>Poaceae</taxon>
        <taxon>PACMAD clade</taxon>
        <taxon>Chloridoideae</taxon>
        <taxon>Eragrostideae</taxon>
        <taxon>Eragrostidinae</taxon>
        <taxon>Eragrostis</taxon>
    </lineage>
</organism>
<proteinExistence type="predicted"/>
<dbReference type="Proteomes" id="UP000324897">
    <property type="component" value="Unassembled WGS sequence"/>
</dbReference>
<reference evidence="2 3" key="1">
    <citation type="journal article" date="2019" name="Sci. Rep.">
        <title>A high-quality genome of Eragrostis curvula grass provides insights into Poaceae evolution and supports new strategies to enhance forage quality.</title>
        <authorList>
            <person name="Carballo J."/>
            <person name="Santos B.A.C.M."/>
            <person name="Zappacosta D."/>
            <person name="Garbus I."/>
            <person name="Selva J.P."/>
            <person name="Gallo C.A."/>
            <person name="Diaz A."/>
            <person name="Albertini E."/>
            <person name="Caccamo M."/>
            <person name="Echenique V."/>
        </authorList>
    </citation>
    <scope>NUCLEOTIDE SEQUENCE [LARGE SCALE GENOMIC DNA]</scope>
    <source>
        <strain evidence="3">cv. Victoria</strain>
        <tissue evidence="2">Leaf</tissue>
    </source>
</reference>
<protein>
    <submittedName>
        <fullName evidence="2">Uncharacterized protein</fullName>
    </submittedName>
</protein>
<dbReference type="EMBL" id="RWGY01000741">
    <property type="protein sequence ID" value="TVT99224.1"/>
    <property type="molecule type" value="Genomic_DNA"/>
</dbReference>
<name>A0A5J9SJQ3_9POAL</name>
<dbReference type="AlphaFoldDB" id="A0A5J9SJQ3"/>
<keyword evidence="3" id="KW-1185">Reference proteome</keyword>
<feature type="non-terminal residue" evidence="2">
    <location>
        <position position="1"/>
    </location>
</feature>
<evidence type="ECO:0000256" key="1">
    <source>
        <dbReference type="SAM" id="SignalP"/>
    </source>
</evidence>
<feature type="chain" id="PRO_5023918495" evidence="1">
    <location>
        <begin position="26"/>
        <end position="76"/>
    </location>
</feature>
<sequence length="76" mass="8033">MAAPRRTPRLLALVWLAVAIWLAAASGGHCRNMPAGYPSGGPVTTPDGTPATPPRESCFFNSYIDRGAQSSQCFPD</sequence>
<gene>
    <name evidence="2" type="ORF">EJB05_55400</name>
</gene>